<dbReference type="Gene3D" id="3.90.76.10">
    <property type="entry name" value="Dipeptide-binding Protein, Domain 1"/>
    <property type="match status" value="1"/>
</dbReference>
<comment type="similarity">
    <text evidence="2">Belongs to the bacterial solute-binding protein 5 family.</text>
</comment>
<dbReference type="GO" id="GO:0043190">
    <property type="term" value="C:ATP-binding cassette (ABC) transporter complex"/>
    <property type="evidence" value="ECO:0007669"/>
    <property type="project" value="InterPro"/>
</dbReference>
<name>I1YL45_METFJ</name>
<dbReference type="HOGENOM" id="CLU_017028_6_0_6"/>
<reference evidence="8 9" key="1">
    <citation type="journal article" date="2012" name="J. Bacteriol.">
        <title>Complete genome sequences of Methylophaga sp. strain JAM1 and Methylophaga sp. strain JAM7.</title>
        <authorList>
            <person name="Villeneuve C."/>
            <person name="Martineau C."/>
            <person name="Mauffrey F."/>
            <person name="Villemur R."/>
        </authorList>
    </citation>
    <scope>NUCLEOTIDE SEQUENCE [LARGE SCALE GENOMIC DNA]</scope>
    <source>
        <strain evidence="8 9">JAM7</strain>
    </source>
</reference>
<dbReference type="GO" id="GO:1904680">
    <property type="term" value="F:peptide transmembrane transporter activity"/>
    <property type="evidence" value="ECO:0007669"/>
    <property type="project" value="TreeGrafter"/>
</dbReference>
<dbReference type="Proteomes" id="UP000009145">
    <property type="component" value="Chromosome"/>
</dbReference>
<evidence type="ECO:0000256" key="1">
    <source>
        <dbReference type="ARBA" id="ARBA00004196"/>
    </source>
</evidence>
<dbReference type="PIRSF" id="PIRSF002741">
    <property type="entry name" value="MppA"/>
    <property type="match status" value="1"/>
</dbReference>
<evidence type="ECO:0000313" key="8">
    <source>
        <dbReference type="EMBL" id="AFJ03638.1"/>
    </source>
</evidence>
<dbReference type="InterPro" id="IPR039424">
    <property type="entry name" value="SBP_5"/>
</dbReference>
<dbReference type="PANTHER" id="PTHR30290">
    <property type="entry name" value="PERIPLASMIC BINDING COMPONENT OF ABC TRANSPORTER"/>
    <property type="match status" value="1"/>
</dbReference>
<dbReference type="PATRIC" id="fig|754477.3.peg.2471"/>
<feature type="signal peptide" evidence="6">
    <location>
        <begin position="1"/>
        <end position="17"/>
    </location>
</feature>
<keyword evidence="5" id="KW-0472">Membrane</keyword>
<dbReference type="Gene3D" id="3.40.190.10">
    <property type="entry name" value="Periplasmic binding protein-like II"/>
    <property type="match status" value="1"/>
</dbReference>
<dbReference type="AlphaFoldDB" id="I1YL45"/>
<dbReference type="eggNOG" id="COG4166">
    <property type="taxonomic scope" value="Bacteria"/>
</dbReference>
<sequence length="714" mass="81828" precursor="true">MYPKFLFLMLFSCMLLACDMSRLNSPYPKQDSAEAVLYTGFNLRPKHLDPARSYSANETIITGQVYEPPLQYHYLKRPYQLQPLTAATMPELTWLDEHGAELSADANPDEIHFSRYRITIRPGIAFQPHPAFARDENGNLRYHQLSASALEEIEHLNDFAFTGSRELRAADYVYQIKRLAHPAVSSPILGLMSEHIVGLRTFAETVVEAFSHNPQTDLRDVPLAGVNVLNNYQYEITVYGQYPQLEYWLAMPFFAPIPWEADHFYRQPGLQQKNITLDWFPVGTGPYYLAENNPNRRMVLKRNPNYHGERYPTEGAPGDKAAGLLDDAGKPMPFIDSVVFTLEKESTPYWNKFLQGYYDYSALTSDSFEQSVSLSSSGDFGLSEQMRSQGVAMESAVSASTFYIGFNMLDPVVGGLTEKNRLLRRALAIAVDQEENIAIFLNGQGIPAQGPIPPGIFGYREGESGIDPYVYEWDGEKPRTRSLDEAKSLLAEAGYPDGRDAKTGAPLVLYFDVPARGPDSRSQLDWVRKQFAKLNVQLIIRSTDYNRFQEKMRRGSAQIFQWGWNADYPDPENFLFLLYGPNGKSLYAGENAANYLNPDFDALFEKMRALPNTLERQKIIDDMLEVLRRDAPWIWGYHPRKYTLYHRWNKNIKTHLMANNTIKYQRLDLALREKLQTDWNTPVWWPVGLTVLILIAGLVPAWHIYQRRRYHKKA</sequence>
<feature type="domain" description="Solute-binding protein family 5" evidence="7">
    <location>
        <begin position="165"/>
        <end position="584"/>
    </location>
</feature>
<dbReference type="GO" id="GO:0015833">
    <property type="term" value="P:peptide transport"/>
    <property type="evidence" value="ECO:0007669"/>
    <property type="project" value="TreeGrafter"/>
</dbReference>
<evidence type="ECO:0000256" key="4">
    <source>
        <dbReference type="ARBA" id="ARBA00022729"/>
    </source>
</evidence>
<accession>I1YL45</accession>
<organism evidence="8 9">
    <name type="scientific">Methylophaga frappieri (strain ATCC BAA-2434 / DSM 25690 / JAM7)</name>
    <dbReference type="NCBI Taxonomy" id="754477"/>
    <lineage>
        <taxon>Bacteria</taxon>
        <taxon>Pseudomonadati</taxon>
        <taxon>Pseudomonadota</taxon>
        <taxon>Gammaproteobacteria</taxon>
        <taxon>Thiotrichales</taxon>
        <taxon>Piscirickettsiaceae</taxon>
        <taxon>Methylophaga</taxon>
    </lineage>
</organism>
<dbReference type="STRING" id="754477.Q7C_2517"/>
<dbReference type="InterPro" id="IPR030678">
    <property type="entry name" value="Peptide/Ni-bd"/>
</dbReference>
<evidence type="ECO:0000256" key="5">
    <source>
        <dbReference type="SAM" id="Phobius"/>
    </source>
</evidence>
<dbReference type="EMBL" id="CP003380">
    <property type="protein sequence ID" value="AFJ03638.1"/>
    <property type="molecule type" value="Genomic_DNA"/>
</dbReference>
<protein>
    <submittedName>
        <fullName evidence="8">Dipeptide-binding ABC transporter, periplasmic substrate-binding component</fullName>
    </submittedName>
</protein>
<keyword evidence="5" id="KW-1133">Transmembrane helix</keyword>
<dbReference type="GO" id="GO:0030288">
    <property type="term" value="C:outer membrane-bounded periplasmic space"/>
    <property type="evidence" value="ECO:0007669"/>
    <property type="project" value="UniProtKB-ARBA"/>
</dbReference>
<evidence type="ECO:0000256" key="6">
    <source>
        <dbReference type="SAM" id="SignalP"/>
    </source>
</evidence>
<keyword evidence="5" id="KW-0812">Transmembrane</keyword>
<evidence type="ECO:0000256" key="3">
    <source>
        <dbReference type="ARBA" id="ARBA00022448"/>
    </source>
</evidence>
<gene>
    <name evidence="8" type="ordered locus">Q7C_2517</name>
</gene>
<evidence type="ECO:0000259" key="7">
    <source>
        <dbReference type="Pfam" id="PF00496"/>
    </source>
</evidence>
<evidence type="ECO:0000313" key="9">
    <source>
        <dbReference type="Proteomes" id="UP000009145"/>
    </source>
</evidence>
<feature type="chain" id="PRO_5003654062" evidence="6">
    <location>
        <begin position="18"/>
        <end position="714"/>
    </location>
</feature>
<keyword evidence="9" id="KW-1185">Reference proteome</keyword>
<proteinExistence type="inferred from homology"/>
<dbReference type="Gene3D" id="3.10.105.10">
    <property type="entry name" value="Dipeptide-binding Protein, Domain 3"/>
    <property type="match status" value="1"/>
</dbReference>
<evidence type="ECO:0000256" key="2">
    <source>
        <dbReference type="ARBA" id="ARBA00005695"/>
    </source>
</evidence>
<keyword evidence="3" id="KW-0813">Transport</keyword>
<dbReference type="PROSITE" id="PS51257">
    <property type="entry name" value="PROKAR_LIPOPROTEIN"/>
    <property type="match status" value="1"/>
</dbReference>
<dbReference type="InterPro" id="IPR000914">
    <property type="entry name" value="SBP_5_dom"/>
</dbReference>
<dbReference type="KEGG" id="mec:Q7C_2517"/>
<dbReference type="PANTHER" id="PTHR30290:SF10">
    <property type="entry name" value="PERIPLASMIC OLIGOPEPTIDE-BINDING PROTEIN-RELATED"/>
    <property type="match status" value="1"/>
</dbReference>
<feature type="transmembrane region" description="Helical" evidence="5">
    <location>
        <begin position="683"/>
        <end position="705"/>
    </location>
</feature>
<dbReference type="Pfam" id="PF00496">
    <property type="entry name" value="SBP_bac_5"/>
    <property type="match status" value="1"/>
</dbReference>
<keyword evidence="4 6" id="KW-0732">Signal</keyword>
<dbReference type="CDD" id="cd08505">
    <property type="entry name" value="PBP2_NikA_DppA_OppA_like_18"/>
    <property type="match status" value="1"/>
</dbReference>
<comment type="subcellular location">
    <subcellularLocation>
        <location evidence="1">Cell envelope</location>
    </subcellularLocation>
</comment>
<dbReference type="SUPFAM" id="SSF53850">
    <property type="entry name" value="Periplasmic binding protein-like II"/>
    <property type="match status" value="1"/>
</dbReference>